<dbReference type="Proteomes" id="UP000677228">
    <property type="component" value="Unassembled WGS sequence"/>
</dbReference>
<gene>
    <name evidence="2" type="ORF">GPM918_LOCUS9146</name>
    <name evidence="1" type="ORF">OVA965_LOCUS2593</name>
    <name evidence="4" type="ORF">SRO942_LOCUS9147</name>
    <name evidence="3" type="ORF">TMI583_LOCUS2593</name>
</gene>
<protein>
    <submittedName>
        <fullName evidence="2">Uncharacterized protein</fullName>
    </submittedName>
</protein>
<dbReference type="Proteomes" id="UP000663829">
    <property type="component" value="Unassembled WGS sequence"/>
</dbReference>
<sequence>MRRHCTTCEEAKQCEKLRIKEFYELSPLHRTEEIVEMENNENENILAMNQFNFLDMKPLKTVQLETKHYVISASNECVIIFEQNDAINGKFVFYDNNGNKINELRWNMSENGYVRDVCWCSSKNIFLILTHNSLFTLSSSTLEWNRVKNINKEQQQQDLKSLTIHGNNIFIMHRFGEHIEKLSLSSYEIIQYWTNKSLFRQTTVDATNCYDYAGWIRSNDVYIAMTIYDKNEQWHLFLFDEYLIPTRRGFVLNDLSSRGNCLITHLWDNQWLLMNNSKTLRLIDSTIGKMKKNQRNSYNGLSINACVLNKEYIVLRSFEPNKIEFYRL</sequence>
<dbReference type="Proteomes" id="UP000681722">
    <property type="component" value="Unassembled WGS sequence"/>
</dbReference>
<dbReference type="EMBL" id="CAJNOK010000563">
    <property type="protein sequence ID" value="CAF0761817.1"/>
    <property type="molecule type" value="Genomic_DNA"/>
</dbReference>
<evidence type="ECO:0000313" key="2">
    <source>
        <dbReference type="EMBL" id="CAF0911002.1"/>
    </source>
</evidence>
<proteinExistence type="predicted"/>
<dbReference type="AlphaFoldDB" id="A0A814A7Y9"/>
<dbReference type="EMBL" id="CAJNOQ010001670">
    <property type="protein sequence ID" value="CAF0911002.1"/>
    <property type="molecule type" value="Genomic_DNA"/>
</dbReference>
<name>A0A814A7Y9_9BILA</name>
<evidence type="ECO:0000313" key="1">
    <source>
        <dbReference type="EMBL" id="CAF0761817.1"/>
    </source>
</evidence>
<keyword evidence="5" id="KW-1185">Reference proteome</keyword>
<dbReference type="EMBL" id="CAJOBC010001670">
    <property type="protein sequence ID" value="CAF3692112.1"/>
    <property type="molecule type" value="Genomic_DNA"/>
</dbReference>
<evidence type="ECO:0000313" key="5">
    <source>
        <dbReference type="Proteomes" id="UP000663829"/>
    </source>
</evidence>
<evidence type="ECO:0000313" key="4">
    <source>
        <dbReference type="EMBL" id="CAF3692112.1"/>
    </source>
</evidence>
<accession>A0A814A7Y9</accession>
<dbReference type="EMBL" id="CAJOBA010000563">
    <property type="protein sequence ID" value="CAF3541619.1"/>
    <property type="molecule type" value="Genomic_DNA"/>
</dbReference>
<dbReference type="Proteomes" id="UP000682733">
    <property type="component" value="Unassembled WGS sequence"/>
</dbReference>
<comment type="caution">
    <text evidence="2">The sequence shown here is derived from an EMBL/GenBank/DDBJ whole genome shotgun (WGS) entry which is preliminary data.</text>
</comment>
<evidence type="ECO:0000313" key="3">
    <source>
        <dbReference type="EMBL" id="CAF3541619.1"/>
    </source>
</evidence>
<reference evidence="2" key="1">
    <citation type="submission" date="2021-02" db="EMBL/GenBank/DDBJ databases">
        <authorList>
            <person name="Nowell W R."/>
        </authorList>
    </citation>
    <scope>NUCLEOTIDE SEQUENCE</scope>
</reference>
<organism evidence="2 5">
    <name type="scientific">Didymodactylos carnosus</name>
    <dbReference type="NCBI Taxonomy" id="1234261"/>
    <lineage>
        <taxon>Eukaryota</taxon>
        <taxon>Metazoa</taxon>
        <taxon>Spiralia</taxon>
        <taxon>Gnathifera</taxon>
        <taxon>Rotifera</taxon>
        <taxon>Eurotatoria</taxon>
        <taxon>Bdelloidea</taxon>
        <taxon>Philodinida</taxon>
        <taxon>Philodinidae</taxon>
        <taxon>Didymodactylos</taxon>
    </lineage>
</organism>